<accession>A7J720</accession>
<dbReference type="Proteomes" id="UP000204095">
    <property type="component" value="Segment"/>
</dbReference>
<protein>
    <submittedName>
        <fullName evidence="1">Uncharacterized protein n316R</fullName>
    </submittedName>
</protein>
<reference evidence="1 2" key="1">
    <citation type="journal article" date="2007" name="Virology">
        <title>Sequence and annotation of the 314-kb MT325 and the 321-kb FR483 viruses that infect Chlorella Pbi.</title>
        <authorList>
            <person name="Fitzgerald L.A."/>
            <person name="Graves M.V."/>
            <person name="Li X."/>
            <person name="Feldblyum T."/>
            <person name="Hartigan J."/>
            <person name="Van Etten J.L."/>
        </authorList>
    </citation>
    <scope>NUCLEOTIDE SEQUENCE [LARGE SCALE GENOMIC DNA]</scope>
    <source>
        <strain evidence="1 2">FR483</strain>
    </source>
</reference>
<dbReference type="EMBL" id="DQ890022">
    <property type="protein sequence ID" value="ABT15601.1"/>
    <property type="molecule type" value="Genomic_DNA"/>
</dbReference>
<evidence type="ECO:0000313" key="1">
    <source>
        <dbReference type="EMBL" id="ABT15601.1"/>
    </source>
</evidence>
<name>A7J720_PBCVF</name>
<dbReference type="OrthoDB" id="27965at10239"/>
<dbReference type="KEGG" id="vg:5469864"/>
<gene>
    <name evidence="1" type="primary">n316R</name>
    <name evidence="1" type="ORF">FR483_n316R</name>
</gene>
<organism evidence="1 2">
    <name type="scientific">Paramecium bursaria Chlorella virus FR483</name>
    <name type="common">PBCV-FR483</name>
    <dbReference type="NCBI Taxonomy" id="399781"/>
    <lineage>
        <taxon>Viruses</taxon>
        <taxon>Varidnaviria</taxon>
        <taxon>Bamfordvirae</taxon>
        <taxon>Nucleocytoviricota</taxon>
        <taxon>Megaviricetes</taxon>
        <taxon>Algavirales</taxon>
        <taxon>Phycodnaviridae</taxon>
        <taxon>Chlorovirus</taxon>
        <taxon>Chlorovirus conductrix</taxon>
        <taxon>Paramecium bursaria Chlorella virus A1</taxon>
    </lineage>
</organism>
<proteinExistence type="predicted"/>
<organismHost>
    <name type="scientific">Paramecium bursaria</name>
    <dbReference type="NCBI Taxonomy" id="74790"/>
</organismHost>
<dbReference type="GeneID" id="5469864"/>
<sequence length="75" mass="7718">MGASGPFTLDRAFLAIASTSESEYGAASGNSAPFTREVGAVLSVKRDSTRSKEVAVSPTGSANTKVRFTGSKAKF</sequence>
<evidence type="ECO:0000313" key="2">
    <source>
        <dbReference type="Proteomes" id="UP000204095"/>
    </source>
</evidence>
<dbReference type="RefSeq" id="YP_001425948.1">
    <property type="nucleotide sequence ID" value="NC_008603.1"/>
</dbReference>